<gene>
    <name evidence="2" type="ORF">MNBD_GAMMA25-718</name>
</gene>
<name>A0A3B1BEQ3_9ZZZZ</name>
<dbReference type="AlphaFoldDB" id="A0A3B1BEQ3"/>
<accession>A0A3B1BEQ3</accession>
<dbReference type="PANTHER" id="PTHR44520:SF1">
    <property type="entry name" value="TWO-COMPONENT SYSTEM REGULATORY PROTEIN"/>
    <property type="match status" value="1"/>
</dbReference>
<dbReference type="SMART" id="SM00448">
    <property type="entry name" value="REC"/>
    <property type="match status" value="1"/>
</dbReference>
<reference evidence="2" key="1">
    <citation type="submission" date="2018-06" db="EMBL/GenBank/DDBJ databases">
        <authorList>
            <person name="Zhirakovskaya E."/>
        </authorList>
    </citation>
    <scope>NUCLEOTIDE SEQUENCE</scope>
</reference>
<sequence length="153" mass="17519">MNNNQNIILLVEDNPGDEALTLLALKENNINNHIDIVHDGEEALDYLFAKNKYTHLKNINCPKLILLDLKLPKINGNEVLKQLRNNNRTAYIPVVMLISSKENNDIINSYDNGVNSYVRKPLSFKQYSNAIGQISLYWLMINHNSTDTTQQTH</sequence>
<evidence type="ECO:0000259" key="1">
    <source>
        <dbReference type="PROSITE" id="PS50110"/>
    </source>
</evidence>
<dbReference type="GO" id="GO:0000160">
    <property type="term" value="P:phosphorelay signal transduction system"/>
    <property type="evidence" value="ECO:0007669"/>
    <property type="project" value="InterPro"/>
</dbReference>
<dbReference type="EMBL" id="UOFY01000030">
    <property type="protein sequence ID" value="VAX08870.1"/>
    <property type="molecule type" value="Genomic_DNA"/>
</dbReference>
<organism evidence="2">
    <name type="scientific">hydrothermal vent metagenome</name>
    <dbReference type="NCBI Taxonomy" id="652676"/>
    <lineage>
        <taxon>unclassified sequences</taxon>
        <taxon>metagenomes</taxon>
        <taxon>ecological metagenomes</taxon>
    </lineage>
</organism>
<dbReference type="PROSITE" id="PS50110">
    <property type="entry name" value="RESPONSE_REGULATORY"/>
    <property type="match status" value="1"/>
</dbReference>
<dbReference type="InterPro" id="IPR052893">
    <property type="entry name" value="TCS_response_regulator"/>
</dbReference>
<evidence type="ECO:0000313" key="2">
    <source>
        <dbReference type="EMBL" id="VAX08870.1"/>
    </source>
</evidence>
<feature type="domain" description="Response regulatory" evidence="1">
    <location>
        <begin position="7"/>
        <end position="135"/>
    </location>
</feature>
<protein>
    <recommendedName>
        <fullName evidence="1">Response regulatory domain-containing protein</fullName>
    </recommendedName>
</protein>
<dbReference type="InterPro" id="IPR001789">
    <property type="entry name" value="Sig_transdc_resp-reg_receiver"/>
</dbReference>
<dbReference type="PANTHER" id="PTHR44520">
    <property type="entry name" value="RESPONSE REGULATOR RCP1-RELATED"/>
    <property type="match status" value="1"/>
</dbReference>
<dbReference type="InterPro" id="IPR011006">
    <property type="entry name" value="CheY-like_superfamily"/>
</dbReference>
<proteinExistence type="predicted"/>
<dbReference type="Gene3D" id="3.40.50.2300">
    <property type="match status" value="1"/>
</dbReference>
<dbReference type="CDD" id="cd17557">
    <property type="entry name" value="REC_Rcp-like"/>
    <property type="match status" value="1"/>
</dbReference>
<dbReference type="SUPFAM" id="SSF52172">
    <property type="entry name" value="CheY-like"/>
    <property type="match status" value="1"/>
</dbReference>
<dbReference type="Pfam" id="PF00072">
    <property type="entry name" value="Response_reg"/>
    <property type="match status" value="1"/>
</dbReference>